<dbReference type="PROSITE" id="PS50234">
    <property type="entry name" value="VWFA"/>
    <property type="match status" value="1"/>
</dbReference>
<evidence type="ECO:0000259" key="1">
    <source>
        <dbReference type="PROSITE" id="PS50234"/>
    </source>
</evidence>
<reference evidence="2 3" key="1">
    <citation type="submission" date="2017-04" db="EMBL/GenBank/DDBJ databases">
        <authorList>
            <person name="Afonso C.L."/>
            <person name="Miller P.J."/>
            <person name="Scott M.A."/>
            <person name="Spackman E."/>
            <person name="Goraichik I."/>
            <person name="Dimitrov K.M."/>
            <person name="Suarez D.L."/>
            <person name="Swayne D.E."/>
        </authorList>
    </citation>
    <scope>NUCLEOTIDE SEQUENCE [LARGE SCALE GENOMIC DNA]</scope>
    <source>
        <strain evidence="2 3">KR-140</strain>
    </source>
</reference>
<dbReference type="OrthoDB" id="7605323at2"/>
<dbReference type="CDD" id="cd00198">
    <property type="entry name" value="vWFA"/>
    <property type="match status" value="1"/>
</dbReference>
<dbReference type="SMART" id="SM00327">
    <property type="entry name" value="VWA"/>
    <property type="match status" value="1"/>
</dbReference>
<dbReference type="SUPFAM" id="SSF53300">
    <property type="entry name" value="vWA-like"/>
    <property type="match status" value="1"/>
</dbReference>
<dbReference type="RefSeq" id="WP_084046160.1">
    <property type="nucleotide sequence ID" value="NZ_FWWU01000005.1"/>
</dbReference>
<organism evidence="2 3">
    <name type="scientific">Deinococcus hopiensis KR-140</name>
    <dbReference type="NCBI Taxonomy" id="695939"/>
    <lineage>
        <taxon>Bacteria</taxon>
        <taxon>Thermotogati</taxon>
        <taxon>Deinococcota</taxon>
        <taxon>Deinococci</taxon>
        <taxon>Deinococcales</taxon>
        <taxon>Deinococcaceae</taxon>
        <taxon>Deinococcus</taxon>
    </lineage>
</organism>
<dbReference type="EMBL" id="FWWU01000005">
    <property type="protein sequence ID" value="SMB82147.1"/>
    <property type="molecule type" value="Genomic_DNA"/>
</dbReference>
<evidence type="ECO:0000313" key="3">
    <source>
        <dbReference type="Proteomes" id="UP000192582"/>
    </source>
</evidence>
<proteinExistence type="predicted"/>
<dbReference type="InterPro" id="IPR002035">
    <property type="entry name" value="VWF_A"/>
</dbReference>
<dbReference type="STRING" id="695939.SAMN00790413_04863"/>
<dbReference type="AlphaFoldDB" id="A0A1W1UM34"/>
<keyword evidence="3" id="KW-1185">Reference proteome</keyword>
<accession>A0A1W1UM34</accession>
<dbReference type="InterPro" id="IPR036465">
    <property type="entry name" value="vWFA_dom_sf"/>
</dbReference>
<gene>
    <name evidence="2" type="ORF">SAMN00790413_04863</name>
</gene>
<dbReference type="Proteomes" id="UP000192582">
    <property type="component" value="Unassembled WGS sequence"/>
</dbReference>
<dbReference type="Gene3D" id="3.40.50.410">
    <property type="entry name" value="von Willebrand factor, type A domain"/>
    <property type="match status" value="1"/>
</dbReference>
<sequence length="278" mass="30052">MPYLKVPSRSNPTAFVFLVDQSGSMSEQLGDGSGRTKAQFVADAVNSQLMELVLRCTQGNNVRNYFHVAVIGYGKEVGPILEGQLSGRDLLPIEEIANNPLRIEDFKQVFDNGEEETTSTPVWLDPQFGGATPMCRALDYASALLQQHVAANPDCFPPAIINITDGQSTDGDPSQRASDIRSLSTSDGQVLFYNVHVSSTAGELVVFPDTTDELPDIYAKLLFSMSSLLPHVGLVRAGELGFAVSDASRGFMYNADPTALMHMLDIGTSTRRAATETV</sequence>
<protein>
    <recommendedName>
        <fullName evidence="1">VWFA domain-containing protein</fullName>
    </recommendedName>
</protein>
<feature type="domain" description="VWFA" evidence="1">
    <location>
        <begin position="14"/>
        <end position="217"/>
    </location>
</feature>
<evidence type="ECO:0000313" key="2">
    <source>
        <dbReference type="EMBL" id="SMB82147.1"/>
    </source>
</evidence>
<name>A0A1W1UM34_9DEIO</name>